<dbReference type="InterPro" id="IPR004840">
    <property type="entry name" value="Amino_acid_permease_CS"/>
</dbReference>
<feature type="transmembrane region" description="Helical" evidence="7">
    <location>
        <begin position="123"/>
        <end position="141"/>
    </location>
</feature>
<dbReference type="GO" id="GO:0055085">
    <property type="term" value="P:transmembrane transport"/>
    <property type="evidence" value="ECO:0007669"/>
    <property type="project" value="InterPro"/>
</dbReference>
<feature type="transmembrane region" description="Helical" evidence="7">
    <location>
        <begin position="355"/>
        <end position="376"/>
    </location>
</feature>
<keyword evidence="3 7" id="KW-0812">Transmembrane</keyword>
<evidence type="ECO:0000259" key="8">
    <source>
        <dbReference type="Pfam" id="PF00324"/>
    </source>
</evidence>
<feature type="domain" description="Amino acid permease/ SLC12A" evidence="8">
    <location>
        <begin position="15"/>
        <end position="441"/>
    </location>
</feature>
<name>A0A0D1XWW0_ANEMI</name>
<keyword evidence="4" id="KW-0029">Amino-acid transport</keyword>
<proteinExistence type="predicted"/>
<feature type="transmembrane region" description="Helical" evidence="7">
    <location>
        <begin position="283"/>
        <end position="308"/>
    </location>
</feature>
<dbReference type="OrthoDB" id="9780162at2"/>
<evidence type="ECO:0000256" key="5">
    <source>
        <dbReference type="ARBA" id="ARBA00022989"/>
    </source>
</evidence>
<reference evidence="10 12" key="2">
    <citation type="submission" date="2016-10" db="EMBL/GenBank/DDBJ databases">
        <authorList>
            <person name="de Groot N.N."/>
        </authorList>
    </citation>
    <scope>NUCLEOTIDE SEQUENCE [LARGE SCALE GENOMIC DNA]</scope>
    <source>
        <strain evidence="10 12">DSM 2895</strain>
    </source>
</reference>
<sequence length="466" mass="51109">MEKRTQLQKQLKTRHVTMITIGGIIGAGIFVGSGAVIYSTGPAAVISYLLAGVLAMFVARMLGEMATANPHAGSFSEHVRLALGNWGGFAVGWLYWYFWVIAVAAEAVGAAGILHYWLPDIPVWIISLGLLVILTATNIFSVRSFGEIEFWFASIKVTAIILFLILGLAYVLGLWPDKMLSFENLTTHGGFAPHGIASIFQGIVPVMFAVIGTEIVTITAAESEKPKEAIAKAIKSVIWRILLFYVGSIFIITCVLPWNNAEIMSSPYVNVLKILGIPGADQIMNIVVLTALLSCLNSGLYISSRMLFGLANRGDAPRLFLSLNRNGVPVKAILFGTVFGYLAIIAAYFSPDLVFKFLITSSGAVVLFVYLLIAIAQLRMRARLEKEKSELQVRMWAYPYLTYLTILSIVAVLVLMATNSEMVSQLIMSLVSLVIVLIIYGIRHQKYSKSEVKPSNTNELLEKIEM</sequence>
<dbReference type="PATRIC" id="fig|47500.8.peg.1516"/>
<dbReference type="Pfam" id="PF00324">
    <property type="entry name" value="AA_permease"/>
    <property type="match status" value="1"/>
</dbReference>
<comment type="subcellular location">
    <subcellularLocation>
        <location evidence="1">Membrane</location>
        <topology evidence="1">Multi-pass membrane protein</topology>
    </subcellularLocation>
</comment>
<dbReference type="GeneID" id="42306229"/>
<feature type="transmembrane region" description="Helical" evidence="7">
    <location>
        <begin position="237"/>
        <end position="258"/>
    </location>
</feature>
<organism evidence="9 11">
    <name type="scientific">Aneurinibacillus migulanus</name>
    <name type="common">Bacillus migulanus</name>
    <dbReference type="NCBI Taxonomy" id="47500"/>
    <lineage>
        <taxon>Bacteria</taxon>
        <taxon>Bacillati</taxon>
        <taxon>Bacillota</taxon>
        <taxon>Bacilli</taxon>
        <taxon>Bacillales</taxon>
        <taxon>Paenibacillaceae</taxon>
        <taxon>Aneurinibacillus group</taxon>
        <taxon>Aneurinibacillus</taxon>
    </lineage>
</organism>
<accession>A0A0D1XWW0</accession>
<dbReference type="EMBL" id="FNED01000002">
    <property type="protein sequence ID" value="SDI22794.1"/>
    <property type="molecule type" value="Genomic_DNA"/>
</dbReference>
<dbReference type="Proteomes" id="UP000182836">
    <property type="component" value="Unassembled WGS sequence"/>
</dbReference>
<evidence type="ECO:0000256" key="4">
    <source>
        <dbReference type="ARBA" id="ARBA00022970"/>
    </source>
</evidence>
<dbReference type="PROSITE" id="PS00218">
    <property type="entry name" value="AMINO_ACID_PERMEASE_1"/>
    <property type="match status" value="1"/>
</dbReference>
<reference evidence="9 11" key="1">
    <citation type="submission" date="2015-07" db="EMBL/GenBank/DDBJ databases">
        <title>Fjat-14205 dsm 2895.</title>
        <authorList>
            <person name="Liu B."/>
            <person name="Wang J."/>
            <person name="Zhu Y."/>
            <person name="Liu G."/>
            <person name="Chen Q."/>
            <person name="Chen Z."/>
            <person name="Lan J."/>
            <person name="Che J."/>
            <person name="Ge C."/>
            <person name="Shi H."/>
            <person name="Pan Z."/>
            <person name="Liu X."/>
        </authorList>
    </citation>
    <scope>NUCLEOTIDE SEQUENCE [LARGE SCALE GENOMIC DNA]</scope>
    <source>
        <strain evidence="9 11">DSM 2895</strain>
    </source>
</reference>
<feature type="transmembrane region" description="Helical" evidence="7">
    <location>
        <begin position="16"/>
        <end position="38"/>
    </location>
</feature>
<gene>
    <name evidence="9" type="ORF">AF333_13715</name>
    <name evidence="10" type="ORF">SAMN04487909_102192</name>
</gene>
<dbReference type="Proteomes" id="UP000037269">
    <property type="component" value="Unassembled WGS sequence"/>
</dbReference>
<dbReference type="AlphaFoldDB" id="A0A0D1XWW0"/>
<keyword evidence="11" id="KW-1185">Reference proteome</keyword>
<dbReference type="PANTHER" id="PTHR43495:SF5">
    <property type="entry name" value="GAMMA-AMINOBUTYRIC ACID PERMEASE"/>
    <property type="match status" value="1"/>
</dbReference>
<evidence type="ECO:0000313" key="9">
    <source>
        <dbReference type="EMBL" id="KON96375.1"/>
    </source>
</evidence>
<dbReference type="RefSeq" id="WP_043064059.1">
    <property type="nucleotide sequence ID" value="NZ_BJOA01000010.1"/>
</dbReference>
<keyword evidence="6 7" id="KW-0472">Membrane</keyword>
<evidence type="ECO:0000313" key="10">
    <source>
        <dbReference type="EMBL" id="SDI22794.1"/>
    </source>
</evidence>
<dbReference type="GO" id="GO:0016020">
    <property type="term" value="C:membrane"/>
    <property type="evidence" value="ECO:0007669"/>
    <property type="project" value="UniProtKB-SubCell"/>
</dbReference>
<evidence type="ECO:0000256" key="6">
    <source>
        <dbReference type="ARBA" id="ARBA00023136"/>
    </source>
</evidence>
<evidence type="ECO:0000256" key="1">
    <source>
        <dbReference type="ARBA" id="ARBA00004141"/>
    </source>
</evidence>
<dbReference type="EMBL" id="LGUG01000004">
    <property type="protein sequence ID" value="KON96375.1"/>
    <property type="molecule type" value="Genomic_DNA"/>
</dbReference>
<keyword evidence="2" id="KW-0813">Transport</keyword>
<dbReference type="PIRSF" id="PIRSF006060">
    <property type="entry name" value="AA_transporter"/>
    <property type="match status" value="1"/>
</dbReference>
<feature type="transmembrane region" description="Helical" evidence="7">
    <location>
        <begin position="195"/>
        <end position="216"/>
    </location>
</feature>
<feature type="transmembrane region" description="Helical" evidence="7">
    <location>
        <begin position="397"/>
        <end position="417"/>
    </location>
</feature>
<evidence type="ECO:0000313" key="11">
    <source>
        <dbReference type="Proteomes" id="UP000037269"/>
    </source>
</evidence>
<keyword evidence="5 7" id="KW-1133">Transmembrane helix</keyword>
<protein>
    <submittedName>
        <fullName evidence="9">GABA permease</fullName>
    </submittedName>
    <submittedName>
        <fullName evidence="10">Gamma-aminobutyrate:proton symporter, AAT family</fullName>
    </submittedName>
</protein>
<dbReference type="InterPro" id="IPR004841">
    <property type="entry name" value="AA-permease/SLC12A_dom"/>
</dbReference>
<feature type="transmembrane region" description="Helical" evidence="7">
    <location>
        <begin position="44"/>
        <end position="62"/>
    </location>
</feature>
<evidence type="ECO:0000313" key="12">
    <source>
        <dbReference type="Proteomes" id="UP000182836"/>
    </source>
</evidence>
<evidence type="ECO:0000256" key="3">
    <source>
        <dbReference type="ARBA" id="ARBA00022692"/>
    </source>
</evidence>
<evidence type="ECO:0000256" key="7">
    <source>
        <dbReference type="SAM" id="Phobius"/>
    </source>
</evidence>
<dbReference type="Gene3D" id="1.20.1740.10">
    <property type="entry name" value="Amino acid/polyamine transporter I"/>
    <property type="match status" value="1"/>
</dbReference>
<dbReference type="FunFam" id="1.20.1740.10:FF:000001">
    <property type="entry name" value="Amino acid permease"/>
    <property type="match status" value="1"/>
</dbReference>
<evidence type="ECO:0000256" key="2">
    <source>
        <dbReference type="ARBA" id="ARBA00022448"/>
    </source>
</evidence>
<feature type="transmembrane region" description="Helical" evidence="7">
    <location>
        <begin position="153"/>
        <end position="175"/>
    </location>
</feature>
<dbReference type="GO" id="GO:0006865">
    <property type="term" value="P:amino acid transport"/>
    <property type="evidence" value="ECO:0007669"/>
    <property type="project" value="UniProtKB-KW"/>
</dbReference>
<feature type="transmembrane region" description="Helical" evidence="7">
    <location>
        <begin position="423"/>
        <end position="442"/>
    </location>
</feature>
<feature type="transmembrane region" description="Helical" evidence="7">
    <location>
        <begin position="328"/>
        <end position="349"/>
    </location>
</feature>
<dbReference type="PANTHER" id="PTHR43495">
    <property type="entry name" value="GABA PERMEASE"/>
    <property type="match status" value="1"/>
</dbReference>